<keyword evidence="4 6" id="KW-1133">Transmembrane helix</keyword>
<name>A0A3P7L4F8_DIBLA</name>
<accession>A0A3P7L4F8</accession>
<evidence type="ECO:0000256" key="5">
    <source>
        <dbReference type="ARBA" id="ARBA00023136"/>
    </source>
</evidence>
<evidence type="ECO:0000313" key="8">
    <source>
        <dbReference type="Proteomes" id="UP000281553"/>
    </source>
</evidence>
<evidence type="ECO:0000256" key="1">
    <source>
        <dbReference type="ARBA" id="ARBA00004127"/>
    </source>
</evidence>
<evidence type="ECO:0000256" key="2">
    <source>
        <dbReference type="ARBA" id="ARBA00022448"/>
    </source>
</evidence>
<dbReference type="OrthoDB" id="5965864at2759"/>
<dbReference type="EMBL" id="UYRU01053556">
    <property type="protein sequence ID" value="VDN12295.1"/>
    <property type="molecule type" value="Genomic_DNA"/>
</dbReference>
<dbReference type="PRINTS" id="PR01315">
    <property type="entry name" value="BATTENIN"/>
</dbReference>
<dbReference type="Pfam" id="PF02487">
    <property type="entry name" value="CLN3"/>
    <property type="match status" value="1"/>
</dbReference>
<keyword evidence="5 6" id="KW-0472">Membrane</keyword>
<comment type="caution">
    <text evidence="6">Lacks conserved residue(s) required for the propagation of feature annotation.</text>
</comment>
<dbReference type="GO" id="GO:0007040">
    <property type="term" value="P:lysosome organization"/>
    <property type="evidence" value="ECO:0007669"/>
    <property type="project" value="TreeGrafter"/>
</dbReference>
<evidence type="ECO:0000256" key="3">
    <source>
        <dbReference type="ARBA" id="ARBA00022692"/>
    </source>
</evidence>
<dbReference type="PANTHER" id="PTHR10981:SF0">
    <property type="entry name" value="BATTENIN"/>
    <property type="match status" value="1"/>
</dbReference>
<protein>
    <recommendedName>
        <fullName evidence="6">Battenin</fullName>
    </recommendedName>
</protein>
<dbReference type="GO" id="GO:0005765">
    <property type="term" value="C:lysosomal membrane"/>
    <property type="evidence" value="ECO:0007669"/>
    <property type="project" value="UniProtKB-SubCell"/>
</dbReference>
<keyword evidence="8" id="KW-1185">Reference proteome</keyword>
<keyword evidence="2" id="KW-0813">Transport</keyword>
<dbReference type="GO" id="GO:0012505">
    <property type="term" value="C:endomembrane system"/>
    <property type="evidence" value="ECO:0007669"/>
    <property type="project" value="UniProtKB-SubCell"/>
</dbReference>
<reference evidence="7 8" key="1">
    <citation type="submission" date="2018-11" db="EMBL/GenBank/DDBJ databases">
        <authorList>
            <consortium name="Pathogen Informatics"/>
        </authorList>
    </citation>
    <scope>NUCLEOTIDE SEQUENCE [LARGE SCALE GENOMIC DNA]</scope>
</reference>
<feature type="transmembrane region" description="Helical" evidence="6">
    <location>
        <begin position="18"/>
        <end position="37"/>
    </location>
</feature>
<keyword evidence="6" id="KW-0458">Lysosome</keyword>
<evidence type="ECO:0000256" key="4">
    <source>
        <dbReference type="ARBA" id="ARBA00022989"/>
    </source>
</evidence>
<dbReference type="AlphaFoldDB" id="A0A3P7L4F8"/>
<dbReference type="GO" id="GO:0051453">
    <property type="term" value="P:regulation of intracellular pH"/>
    <property type="evidence" value="ECO:0007669"/>
    <property type="project" value="TreeGrafter"/>
</dbReference>
<sequence>MNFGICLLQTIKPFMPSIWLMFTFILYEGILGGLSYVNTFHRIITETEPAHKEYSMAVAAFADGLGITAAGLLSVPLHNTLCRLLN</sequence>
<organism evidence="7 8">
    <name type="scientific">Dibothriocephalus latus</name>
    <name type="common">Fish tapeworm</name>
    <name type="synonym">Diphyllobothrium latum</name>
    <dbReference type="NCBI Taxonomy" id="60516"/>
    <lineage>
        <taxon>Eukaryota</taxon>
        <taxon>Metazoa</taxon>
        <taxon>Spiralia</taxon>
        <taxon>Lophotrochozoa</taxon>
        <taxon>Platyhelminthes</taxon>
        <taxon>Cestoda</taxon>
        <taxon>Eucestoda</taxon>
        <taxon>Diphyllobothriidea</taxon>
        <taxon>Diphyllobothriidae</taxon>
        <taxon>Dibothriocephalus</taxon>
    </lineage>
</organism>
<dbReference type="PANTHER" id="PTHR10981">
    <property type="entry name" value="BATTENIN"/>
    <property type="match status" value="1"/>
</dbReference>
<dbReference type="InterPro" id="IPR003492">
    <property type="entry name" value="Battenin_disease_Cln3"/>
</dbReference>
<keyword evidence="3 6" id="KW-0812">Transmembrane</keyword>
<comment type="subcellular location">
    <subcellularLocation>
        <location evidence="1">Endomembrane system</location>
        <topology evidence="1">Multi-pass membrane protein</topology>
    </subcellularLocation>
    <subcellularLocation>
        <location evidence="6">Lysosome membrane</location>
        <topology evidence="6">Multi-pass membrane protein</topology>
    </subcellularLocation>
</comment>
<proteinExistence type="inferred from homology"/>
<dbReference type="Proteomes" id="UP000281553">
    <property type="component" value="Unassembled WGS sequence"/>
</dbReference>
<evidence type="ECO:0000313" key="7">
    <source>
        <dbReference type="EMBL" id="VDN12295.1"/>
    </source>
</evidence>
<gene>
    <name evidence="7" type="ORF">DILT_LOCUS8126</name>
</gene>
<evidence type="ECO:0000256" key="6">
    <source>
        <dbReference type="RuleBase" id="RU361113"/>
    </source>
</evidence>
<comment type="similarity">
    <text evidence="6">Belongs to the battenin family.</text>
</comment>